<organism evidence="14 15">
    <name type="scientific">Penicillium argentinense</name>
    <dbReference type="NCBI Taxonomy" id="1131581"/>
    <lineage>
        <taxon>Eukaryota</taxon>
        <taxon>Fungi</taxon>
        <taxon>Dikarya</taxon>
        <taxon>Ascomycota</taxon>
        <taxon>Pezizomycotina</taxon>
        <taxon>Eurotiomycetes</taxon>
        <taxon>Eurotiomycetidae</taxon>
        <taxon>Eurotiales</taxon>
        <taxon>Aspergillaceae</taxon>
        <taxon>Penicillium</taxon>
    </lineage>
</organism>
<dbReference type="PROSITE" id="PS51186">
    <property type="entry name" value="GNAT"/>
    <property type="match status" value="1"/>
</dbReference>
<dbReference type="InterPro" id="IPR039949">
    <property type="entry name" value="NAA40"/>
</dbReference>
<dbReference type="PANTHER" id="PTHR20531:SF1">
    <property type="entry name" value="N-ALPHA-ACETYLTRANSFERASE 40"/>
    <property type="match status" value="1"/>
</dbReference>
<comment type="catalytic activity">
    <reaction evidence="10">
        <text>N-terminal L-seryl-[histone H2A] + acetyl-CoA = N-terminal N(alpha)-acetyl-L-seryl-[histone H2A] + CoA + H(+)</text>
        <dbReference type="Rhea" id="RHEA:50600"/>
        <dbReference type="Rhea" id="RHEA-COMP:12742"/>
        <dbReference type="Rhea" id="RHEA-COMP:12744"/>
        <dbReference type="ChEBI" id="CHEBI:15378"/>
        <dbReference type="ChEBI" id="CHEBI:57287"/>
        <dbReference type="ChEBI" id="CHEBI:57288"/>
        <dbReference type="ChEBI" id="CHEBI:64738"/>
        <dbReference type="ChEBI" id="CHEBI:83690"/>
        <dbReference type="EC" id="2.3.1.257"/>
    </reaction>
</comment>
<evidence type="ECO:0000256" key="10">
    <source>
        <dbReference type="ARBA" id="ARBA00047821"/>
    </source>
</evidence>
<sequence>MPATKEGRIMKVKARRSETSSRRVQSGRKNLPLVERTNALPIDQFISQYVSPLSAKKPTETPTEKNASTSQSAQADATSLAIYSATTIPSADLEACLNLIEETSGDAYAASGGGWSRPKKLREMKLPDMKYLIVRAAGQSDAPSEADEPESESKSVLGKESGKVLGFLSFMVTYEDGKEVVYCYEIHLSALARGKGLGALLMGRMEEIGRSVGLEKAMLTVFKSNAVAREFYRKGGYDVDEYSPRPRRLRNGTVKEYDYEILSKRLK</sequence>
<dbReference type="InterPro" id="IPR000182">
    <property type="entry name" value="GNAT_dom"/>
</dbReference>
<evidence type="ECO:0000256" key="5">
    <source>
        <dbReference type="ARBA" id="ARBA00015043"/>
    </source>
</evidence>
<dbReference type="GO" id="GO:1990189">
    <property type="term" value="F:protein N-terminal-serine acetyltransferase activity"/>
    <property type="evidence" value="ECO:0007669"/>
    <property type="project" value="UniProtKB-EC"/>
</dbReference>
<evidence type="ECO:0000313" key="15">
    <source>
        <dbReference type="Proteomes" id="UP001149074"/>
    </source>
</evidence>
<name>A0A9W9EZ37_9EURO</name>
<comment type="similarity">
    <text evidence="3">Belongs to the acetyltransferase family. NAA40 subfamily.</text>
</comment>
<comment type="subcellular location">
    <subcellularLocation>
        <location evidence="2">Cytoplasm</location>
    </subcellularLocation>
    <subcellularLocation>
        <location evidence="1">Nucleus</location>
    </subcellularLocation>
</comment>
<evidence type="ECO:0000256" key="7">
    <source>
        <dbReference type="ARBA" id="ARBA00022679"/>
    </source>
</evidence>
<keyword evidence="15" id="KW-1185">Reference proteome</keyword>
<evidence type="ECO:0000256" key="12">
    <source>
        <dbReference type="SAM" id="MobiDB-lite"/>
    </source>
</evidence>
<dbReference type="GO" id="GO:0005737">
    <property type="term" value="C:cytoplasm"/>
    <property type="evidence" value="ECO:0007669"/>
    <property type="project" value="UniProtKB-SubCell"/>
</dbReference>
<reference evidence="14" key="2">
    <citation type="journal article" date="2023" name="IMA Fungus">
        <title>Comparative genomic study of the Penicillium genus elucidates a diverse pangenome and 15 lateral gene transfer events.</title>
        <authorList>
            <person name="Petersen C."/>
            <person name="Sorensen T."/>
            <person name="Nielsen M.R."/>
            <person name="Sondergaard T.E."/>
            <person name="Sorensen J.L."/>
            <person name="Fitzpatrick D.A."/>
            <person name="Frisvad J.C."/>
            <person name="Nielsen K.L."/>
        </authorList>
    </citation>
    <scope>NUCLEOTIDE SEQUENCE</scope>
    <source>
        <strain evidence="14">IBT 30761</strain>
    </source>
</reference>
<feature type="domain" description="N-acetyltransferase" evidence="13">
    <location>
        <begin position="116"/>
        <end position="260"/>
    </location>
</feature>
<dbReference type="CDD" id="cd04301">
    <property type="entry name" value="NAT_SF"/>
    <property type="match status" value="1"/>
</dbReference>
<dbReference type="InterPro" id="IPR016181">
    <property type="entry name" value="Acyl_CoA_acyltransferase"/>
</dbReference>
<dbReference type="RefSeq" id="XP_056472645.1">
    <property type="nucleotide sequence ID" value="XM_056621839.1"/>
</dbReference>
<evidence type="ECO:0000256" key="9">
    <source>
        <dbReference type="ARBA" id="ARBA00023315"/>
    </source>
</evidence>
<evidence type="ECO:0000256" key="2">
    <source>
        <dbReference type="ARBA" id="ARBA00004496"/>
    </source>
</evidence>
<evidence type="ECO:0000256" key="3">
    <source>
        <dbReference type="ARBA" id="ARBA00008870"/>
    </source>
</evidence>
<feature type="compositionally biased region" description="Basic and acidic residues" evidence="12">
    <location>
        <begin position="1"/>
        <end position="21"/>
    </location>
</feature>
<accession>A0A9W9EZ37</accession>
<evidence type="ECO:0000256" key="11">
    <source>
        <dbReference type="ARBA" id="ARBA00049524"/>
    </source>
</evidence>
<comment type="caution">
    <text evidence="14">The sequence shown here is derived from an EMBL/GenBank/DDBJ whole genome shotgun (WGS) entry which is preliminary data.</text>
</comment>
<dbReference type="SUPFAM" id="SSF55729">
    <property type="entry name" value="Acyl-CoA N-acyltransferases (Nat)"/>
    <property type="match status" value="1"/>
</dbReference>
<feature type="region of interest" description="Disordered" evidence="12">
    <location>
        <begin position="55"/>
        <end position="75"/>
    </location>
</feature>
<evidence type="ECO:0000259" key="13">
    <source>
        <dbReference type="PROSITE" id="PS51186"/>
    </source>
</evidence>
<dbReference type="EMBL" id="JAPQKI010000009">
    <property type="protein sequence ID" value="KAJ5090664.1"/>
    <property type="molecule type" value="Genomic_DNA"/>
</dbReference>
<feature type="region of interest" description="Disordered" evidence="12">
    <location>
        <begin position="1"/>
        <end position="32"/>
    </location>
</feature>
<dbReference type="EC" id="2.3.1.257" evidence="4"/>
<evidence type="ECO:0000256" key="1">
    <source>
        <dbReference type="ARBA" id="ARBA00004123"/>
    </source>
</evidence>
<dbReference type="AlphaFoldDB" id="A0A9W9EZ37"/>
<dbReference type="Pfam" id="PF00583">
    <property type="entry name" value="Acetyltransf_1"/>
    <property type="match status" value="1"/>
</dbReference>
<dbReference type="PANTHER" id="PTHR20531">
    <property type="entry name" value="N-ALPHA-ACETYLTRANSFERASE 40"/>
    <property type="match status" value="1"/>
</dbReference>
<dbReference type="GeneID" id="81360818"/>
<reference evidence="14" key="1">
    <citation type="submission" date="2022-11" db="EMBL/GenBank/DDBJ databases">
        <authorList>
            <person name="Petersen C."/>
        </authorList>
    </citation>
    <scope>NUCLEOTIDE SEQUENCE</scope>
    <source>
        <strain evidence="14">IBT 30761</strain>
    </source>
</reference>
<dbReference type="Proteomes" id="UP001149074">
    <property type="component" value="Unassembled WGS sequence"/>
</dbReference>
<dbReference type="GO" id="GO:0043998">
    <property type="term" value="F:histone H2A acetyltransferase activity"/>
    <property type="evidence" value="ECO:0007669"/>
    <property type="project" value="InterPro"/>
</dbReference>
<keyword evidence="8" id="KW-0539">Nucleus</keyword>
<evidence type="ECO:0000256" key="8">
    <source>
        <dbReference type="ARBA" id="ARBA00023242"/>
    </source>
</evidence>
<dbReference type="Gene3D" id="3.40.630.30">
    <property type="match status" value="1"/>
</dbReference>
<evidence type="ECO:0000256" key="6">
    <source>
        <dbReference type="ARBA" id="ARBA00022490"/>
    </source>
</evidence>
<dbReference type="OrthoDB" id="424551at2759"/>
<proteinExistence type="inferred from homology"/>
<comment type="catalytic activity">
    <reaction evidence="11">
        <text>N-terminal L-seryl-[histone H4] + acetyl-CoA = N-terminal N(alpha)-acetyl-L-seryl-[histone H4] + CoA + H(+)</text>
        <dbReference type="Rhea" id="RHEA:50596"/>
        <dbReference type="Rhea" id="RHEA-COMP:12740"/>
        <dbReference type="Rhea" id="RHEA-COMP:12743"/>
        <dbReference type="ChEBI" id="CHEBI:15378"/>
        <dbReference type="ChEBI" id="CHEBI:57287"/>
        <dbReference type="ChEBI" id="CHEBI:57288"/>
        <dbReference type="ChEBI" id="CHEBI:64738"/>
        <dbReference type="ChEBI" id="CHEBI:83690"/>
        <dbReference type="EC" id="2.3.1.257"/>
    </reaction>
</comment>
<gene>
    <name evidence="14" type="ORF">N7532_009348</name>
</gene>
<keyword evidence="9" id="KW-0012">Acyltransferase</keyword>
<keyword evidence="6" id="KW-0963">Cytoplasm</keyword>
<protein>
    <recommendedName>
        <fullName evidence="5">N-alpha-acetyltransferase 40</fullName>
        <ecNumber evidence="4">2.3.1.257</ecNumber>
    </recommendedName>
</protein>
<dbReference type="GO" id="GO:0010485">
    <property type="term" value="F:histone H4 acetyltransferase activity"/>
    <property type="evidence" value="ECO:0007669"/>
    <property type="project" value="InterPro"/>
</dbReference>
<keyword evidence="7" id="KW-0808">Transferase</keyword>
<dbReference type="GO" id="GO:0005634">
    <property type="term" value="C:nucleus"/>
    <property type="evidence" value="ECO:0007669"/>
    <property type="project" value="UniProtKB-SubCell"/>
</dbReference>
<evidence type="ECO:0000313" key="14">
    <source>
        <dbReference type="EMBL" id="KAJ5090664.1"/>
    </source>
</evidence>
<evidence type="ECO:0000256" key="4">
    <source>
        <dbReference type="ARBA" id="ARBA00012950"/>
    </source>
</evidence>